<dbReference type="RefSeq" id="XP_008028670.1">
    <property type="nucleotide sequence ID" value="XM_008030479.1"/>
</dbReference>
<dbReference type="HOGENOM" id="CLU_000960_22_1_1"/>
<reference evidence="10 11" key="1">
    <citation type="journal article" date="2012" name="PLoS Pathog.">
        <title>Diverse lifestyles and strategies of plant pathogenesis encoded in the genomes of eighteen Dothideomycetes fungi.</title>
        <authorList>
            <person name="Ohm R.A."/>
            <person name="Feau N."/>
            <person name="Henrissat B."/>
            <person name="Schoch C.L."/>
            <person name="Horwitz B.A."/>
            <person name="Barry K.W."/>
            <person name="Condon B.J."/>
            <person name="Copeland A.C."/>
            <person name="Dhillon B."/>
            <person name="Glaser F."/>
            <person name="Hesse C.N."/>
            <person name="Kosti I."/>
            <person name="LaButti K."/>
            <person name="Lindquist E.A."/>
            <person name="Lucas S."/>
            <person name="Salamov A.A."/>
            <person name="Bradshaw R.E."/>
            <person name="Ciuffetti L."/>
            <person name="Hamelin R.C."/>
            <person name="Kema G.H.J."/>
            <person name="Lawrence C."/>
            <person name="Scott J.A."/>
            <person name="Spatafora J.W."/>
            <person name="Turgeon B.G."/>
            <person name="de Wit P.J.G.M."/>
            <person name="Zhong S."/>
            <person name="Goodwin S.B."/>
            <person name="Grigoriev I.V."/>
        </authorList>
    </citation>
    <scope>NUCLEOTIDE SEQUENCE [LARGE SCALE GENOMIC DNA]</scope>
    <source>
        <strain evidence="11">28A</strain>
    </source>
</reference>
<evidence type="ECO:0000256" key="6">
    <source>
        <dbReference type="ARBA" id="ARBA00023136"/>
    </source>
</evidence>
<dbReference type="GO" id="GO:0022857">
    <property type="term" value="F:transmembrane transporter activity"/>
    <property type="evidence" value="ECO:0007669"/>
    <property type="project" value="InterPro"/>
</dbReference>
<feature type="region of interest" description="Disordered" evidence="7">
    <location>
        <begin position="1"/>
        <end position="53"/>
    </location>
</feature>
<evidence type="ECO:0000259" key="9">
    <source>
        <dbReference type="PROSITE" id="PS50850"/>
    </source>
</evidence>
<dbReference type="Proteomes" id="UP000016935">
    <property type="component" value="Unassembled WGS sequence"/>
</dbReference>
<feature type="compositionally biased region" description="Basic and acidic residues" evidence="7">
    <location>
        <begin position="27"/>
        <end position="41"/>
    </location>
</feature>
<dbReference type="Gene3D" id="1.20.1250.20">
    <property type="entry name" value="MFS general substrate transporter like domains"/>
    <property type="match status" value="2"/>
</dbReference>
<keyword evidence="5 8" id="KW-1133">Transmembrane helix</keyword>
<comment type="similarity">
    <text evidence="2">Belongs to the major facilitator superfamily. TCR/Tet family.</text>
</comment>
<gene>
    <name evidence="10" type="ORF">SETTUDRAFT_155621</name>
</gene>
<evidence type="ECO:0000313" key="11">
    <source>
        <dbReference type="Proteomes" id="UP000016935"/>
    </source>
</evidence>
<feature type="transmembrane region" description="Helical" evidence="8">
    <location>
        <begin position="221"/>
        <end position="241"/>
    </location>
</feature>
<feature type="transmembrane region" description="Helical" evidence="8">
    <location>
        <begin position="157"/>
        <end position="177"/>
    </location>
</feature>
<feature type="transmembrane region" description="Helical" evidence="8">
    <location>
        <begin position="100"/>
        <end position="120"/>
    </location>
</feature>
<dbReference type="eggNOG" id="KOG0254">
    <property type="taxonomic scope" value="Eukaryota"/>
</dbReference>
<feature type="transmembrane region" description="Helical" evidence="8">
    <location>
        <begin position="462"/>
        <end position="485"/>
    </location>
</feature>
<dbReference type="InterPro" id="IPR011701">
    <property type="entry name" value="MFS"/>
</dbReference>
<organism evidence="10 11">
    <name type="scientific">Exserohilum turcicum (strain 28A)</name>
    <name type="common">Northern leaf blight fungus</name>
    <name type="synonym">Setosphaeria turcica</name>
    <dbReference type="NCBI Taxonomy" id="671987"/>
    <lineage>
        <taxon>Eukaryota</taxon>
        <taxon>Fungi</taxon>
        <taxon>Dikarya</taxon>
        <taxon>Ascomycota</taxon>
        <taxon>Pezizomycotina</taxon>
        <taxon>Dothideomycetes</taxon>
        <taxon>Pleosporomycetidae</taxon>
        <taxon>Pleosporales</taxon>
        <taxon>Pleosporineae</taxon>
        <taxon>Pleosporaceae</taxon>
        <taxon>Exserohilum</taxon>
    </lineage>
</organism>
<feature type="domain" description="Major facilitator superfamily (MFS) profile" evidence="9">
    <location>
        <begin position="67"/>
        <end position="516"/>
    </location>
</feature>
<keyword evidence="11" id="KW-1185">Reference proteome</keyword>
<dbReference type="GO" id="GO:0005886">
    <property type="term" value="C:plasma membrane"/>
    <property type="evidence" value="ECO:0007669"/>
    <property type="project" value="TreeGrafter"/>
</dbReference>
<evidence type="ECO:0000256" key="3">
    <source>
        <dbReference type="ARBA" id="ARBA00022448"/>
    </source>
</evidence>
<keyword evidence="4 8" id="KW-0812">Transmembrane</keyword>
<feature type="transmembrane region" description="Helical" evidence="8">
    <location>
        <begin position="189"/>
        <end position="209"/>
    </location>
</feature>
<dbReference type="InterPro" id="IPR036259">
    <property type="entry name" value="MFS_trans_sf"/>
</dbReference>
<sequence length="572" mass="61581">MSQFKMVGQKKPDNNSTAAAAVPDDEESRRDSDGISNKSKETATPPHASPPEQSVARTYSRWQWISVLVSIYCSQFLYGLDVTIVADIQGAVTDAFGDVALLGWLGIGFPLGSVATILSFGKAYSTFDIKWLYIGSMAMFTAGSALCGGAPDMKSLIIGRVWAGAGGAGMYLGVLNLIAVDTTMQERPVYVGISGVVWGAGCILGPIIGGSFADSSATWRWAFYLNLVLFGLFSPVLFFVLRPFSFQPNVPLSNKLVTMDWIGIVLNAALWTVFVMLFTFAGSQWAWDDYRTIILFVMLGVILLAFIASQYLTILTTKEMRVFPADFLRNKTLILLYICQACASTVLFMPIYYIPIFFQFAHGDTGVQAAVRLLPFICIGVSANMFQGAMMPKFGRYMPWFFASSLFAVIAGALFYADVDVNTPTSRIYGYSVLLALGAGLSQMAAYSVAPTQVPAHRVPDAVGFMNMAQIGSSVIALTIGSSVFQNIGSRKLAAALAGLGFTPAEISGALAGRRSAVFSRVSDEVRKRLIDAIVETINTEYVLVITAGALGLVVSCFMNRGKLAMEMAAGG</sequence>
<dbReference type="PANTHER" id="PTHR23501:SF12">
    <property type="entry name" value="MAJOR FACILITATOR SUPERFAMILY (MFS) PROFILE DOMAIN-CONTAINING PROTEIN-RELATED"/>
    <property type="match status" value="1"/>
</dbReference>
<feature type="transmembrane region" description="Helical" evidence="8">
    <location>
        <begin position="333"/>
        <end position="354"/>
    </location>
</feature>
<feature type="transmembrane region" description="Helical" evidence="8">
    <location>
        <begin position="542"/>
        <end position="559"/>
    </location>
</feature>
<reference evidence="10 11" key="2">
    <citation type="journal article" date="2013" name="PLoS Genet.">
        <title>Comparative genome structure, secondary metabolite, and effector coding capacity across Cochliobolus pathogens.</title>
        <authorList>
            <person name="Condon B.J."/>
            <person name="Leng Y."/>
            <person name="Wu D."/>
            <person name="Bushley K.E."/>
            <person name="Ohm R.A."/>
            <person name="Otillar R."/>
            <person name="Martin J."/>
            <person name="Schackwitz W."/>
            <person name="Grimwood J."/>
            <person name="MohdZainudin N."/>
            <person name="Xue C."/>
            <person name="Wang R."/>
            <person name="Manning V.A."/>
            <person name="Dhillon B."/>
            <person name="Tu Z.J."/>
            <person name="Steffenson B.J."/>
            <person name="Salamov A."/>
            <person name="Sun H."/>
            <person name="Lowry S."/>
            <person name="LaButti K."/>
            <person name="Han J."/>
            <person name="Copeland A."/>
            <person name="Lindquist E."/>
            <person name="Barry K."/>
            <person name="Schmutz J."/>
            <person name="Baker S.E."/>
            <person name="Ciuffetti L.M."/>
            <person name="Grigoriev I.V."/>
            <person name="Zhong S."/>
            <person name="Turgeon B.G."/>
        </authorList>
    </citation>
    <scope>NUCLEOTIDE SEQUENCE [LARGE SCALE GENOMIC DNA]</scope>
    <source>
        <strain evidence="11">28A</strain>
    </source>
</reference>
<protein>
    <recommendedName>
        <fullName evidence="9">Major facilitator superfamily (MFS) profile domain-containing protein</fullName>
    </recommendedName>
</protein>
<feature type="transmembrane region" description="Helical" evidence="8">
    <location>
        <begin position="293"/>
        <end position="312"/>
    </location>
</feature>
<dbReference type="PROSITE" id="PS50850">
    <property type="entry name" value="MFS"/>
    <property type="match status" value="1"/>
</dbReference>
<accession>R0IGH8</accession>
<name>R0IGH8_EXST2</name>
<dbReference type="SUPFAM" id="SSF103473">
    <property type="entry name" value="MFS general substrate transporter"/>
    <property type="match status" value="2"/>
</dbReference>
<dbReference type="Pfam" id="PF07690">
    <property type="entry name" value="MFS_1"/>
    <property type="match status" value="1"/>
</dbReference>
<feature type="transmembrane region" description="Helical" evidence="8">
    <location>
        <begin position="398"/>
        <end position="416"/>
    </location>
</feature>
<feature type="transmembrane region" description="Helical" evidence="8">
    <location>
        <begin position="428"/>
        <end position="450"/>
    </location>
</feature>
<proteinExistence type="inferred from homology"/>
<evidence type="ECO:0000256" key="7">
    <source>
        <dbReference type="SAM" id="MobiDB-lite"/>
    </source>
</evidence>
<evidence type="ECO:0000256" key="1">
    <source>
        <dbReference type="ARBA" id="ARBA00004141"/>
    </source>
</evidence>
<feature type="transmembrane region" description="Helical" evidence="8">
    <location>
        <begin position="261"/>
        <end position="281"/>
    </location>
</feature>
<feature type="transmembrane region" description="Helical" evidence="8">
    <location>
        <begin position="62"/>
        <end position="80"/>
    </location>
</feature>
<dbReference type="EMBL" id="KB908814">
    <property type="protein sequence ID" value="EOA84355.1"/>
    <property type="molecule type" value="Genomic_DNA"/>
</dbReference>
<feature type="transmembrane region" description="Helical" evidence="8">
    <location>
        <begin position="132"/>
        <end position="151"/>
    </location>
</feature>
<dbReference type="InterPro" id="IPR020846">
    <property type="entry name" value="MFS_dom"/>
</dbReference>
<dbReference type="OrthoDB" id="10021397at2759"/>
<comment type="subcellular location">
    <subcellularLocation>
        <location evidence="1">Membrane</location>
        <topology evidence="1">Multi-pass membrane protein</topology>
    </subcellularLocation>
</comment>
<evidence type="ECO:0000256" key="4">
    <source>
        <dbReference type="ARBA" id="ARBA00022692"/>
    </source>
</evidence>
<dbReference type="GeneID" id="19397539"/>
<evidence type="ECO:0000313" key="10">
    <source>
        <dbReference type="EMBL" id="EOA84355.1"/>
    </source>
</evidence>
<dbReference type="PANTHER" id="PTHR23501">
    <property type="entry name" value="MAJOR FACILITATOR SUPERFAMILY"/>
    <property type="match status" value="1"/>
</dbReference>
<evidence type="ECO:0000256" key="5">
    <source>
        <dbReference type="ARBA" id="ARBA00022989"/>
    </source>
</evidence>
<evidence type="ECO:0000256" key="2">
    <source>
        <dbReference type="ARBA" id="ARBA00007520"/>
    </source>
</evidence>
<keyword evidence="6 8" id="KW-0472">Membrane</keyword>
<keyword evidence="3" id="KW-0813">Transport</keyword>
<evidence type="ECO:0000256" key="8">
    <source>
        <dbReference type="SAM" id="Phobius"/>
    </source>
</evidence>
<dbReference type="AlphaFoldDB" id="R0IGH8"/>